<dbReference type="FunCoup" id="A0A6P7YUA0">
    <property type="interactions" value="346"/>
</dbReference>
<dbReference type="InterPro" id="IPR011990">
    <property type="entry name" value="TPR-like_helical_dom_sf"/>
</dbReference>
<keyword evidence="4" id="KW-1185">Reference proteome</keyword>
<evidence type="ECO:0000256" key="1">
    <source>
        <dbReference type="ARBA" id="ARBA00022443"/>
    </source>
</evidence>
<dbReference type="InterPro" id="IPR001452">
    <property type="entry name" value="SH3_domain"/>
</dbReference>
<dbReference type="GO" id="GO:1901184">
    <property type="term" value="P:regulation of ERBB signaling pathway"/>
    <property type="evidence" value="ECO:0007669"/>
    <property type="project" value="TreeGrafter"/>
</dbReference>
<dbReference type="Gene3D" id="1.25.40.10">
    <property type="entry name" value="Tetratricopeptide repeat domain"/>
    <property type="match status" value="3"/>
</dbReference>
<evidence type="ECO:0000313" key="5">
    <source>
        <dbReference type="RefSeq" id="XP_030066830.1"/>
    </source>
</evidence>
<organism evidence="4 5">
    <name type="scientific">Microcaecilia unicolor</name>
    <dbReference type="NCBI Taxonomy" id="1415580"/>
    <lineage>
        <taxon>Eukaryota</taxon>
        <taxon>Metazoa</taxon>
        <taxon>Chordata</taxon>
        <taxon>Craniata</taxon>
        <taxon>Vertebrata</taxon>
        <taxon>Euteleostomi</taxon>
        <taxon>Amphibia</taxon>
        <taxon>Gymnophiona</taxon>
        <taxon>Siphonopidae</taxon>
        <taxon>Microcaecilia</taxon>
    </lineage>
</organism>
<dbReference type="Gene3D" id="2.30.30.40">
    <property type="entry name" value="SH3 Domains"/>
    <property type="match status" value="1"/>
</dbReference>
<proteinExistence type="predicted"/>
<name>A0A6P7YUA0_9AMPH</name>
<dbReference type="PANTHER" id="PTHR22647:SF2">
    <property type="entry name" value="SH3 DOMAIN AND TETRATRICOPEPTIDE REPEAT-CONTAINING PROTEIN 2"/>
    <property type="match status" value="1"/>
</dbReference>
<evidence type="ECO:0000259" key="3">
    <source>
        <dbReference type="PROSITE" id="PS50002"/>
    </source>
</evidence>
<feature type="domain" description="SH3" evidence="3">
    <location>
        <begin position="307"/>
        <end position="370"/>
    </location>
</feature>
<gene>
    <name evidence="5" type="primary">SH3TC2</name>
</gene>
<dbReference type="SMART" id="SM00028">
    <property type="entry name" value="TPR"/>
    <property type="match status" value="5"/>
</dbReference>
<sequence length="1324" mass="150095">MGCCFGVPWVRNLLESSGQEAAALSTTSIPPTHLVSWTHLQSYTTEGKGKCFQQEEAMASTSGSLTESIESTEDDRGTDFISLAIGEGFPTEILLSFSILSRSSQRPNDELQEVARKRLRAWESDQKEILTLFKELSARLLSLEAEKDLFVITFKTVEEIWKFSTYLALGYVACCLEEVLFSEMYWLDNSLVEDTEICVRIAQDHLATMYLGLLLQEGTFFSRVVLGIPQREEEDLKVSKNELLLVKNVGDEQKWEGLSLSTGQRGLVSISALEPLPSPFSQWFLRNYPVNCSIPKHSNGPAACQLMGKGTCKATEDYKGQKWDELSFCRGETIVIVGFLIPGLQWFVGRSSVNDTIGFVQTKYVALDECTSLEKHLEFVSEEERAFLFIPQEVAKRDSAELLCSLAQTDISSLYRLDGSEPAEMLVRMSCETVYEGFKEDQVCDSWKEEDIINGLTKHIGSEQMSMECDSSPGAEEDIDDPKFFIDLNASDMEDSEVFDPILTFLNQDHYEAHFQPLYDVSFSFLNSTFYGFLDEDELAFYLETSRNWAKKSQMAWAHIRCCFLLGRLCVKRMKLSQARVYFEEAMNAMSQGFSDPLLLTALYGNLTAVYMKQKMEARLECVLEKAATLLACMPEYSFSAENELEVLKYVLRKAIVVSSVPMEARACFLLVKSLLQLGRYEEALHFTERLQCISITFASLTGSAPLDMMPILSFLYDKQYLPHLALASARMSSTESIREMAAPSWRIGLVIQNTSRISGSPFGASHIPAQACFFLTQTLSCSHHCGTINVQKALCVILSKVYLQYRILDGAIYYSNMASKLSERISEEESFESVLFAGWLYLLNNEPERTVEIMLTLLDSMHATDSITQCGVVHNLLAMALRKENKIPRAAENLFWALKMAKETGNRRNQAIALANFGTVALFCQANWLAESYFLKSVWLYLEFCSGQEGELELVQVLLWLGQILVGRGRVEDGKVWYELALLFSLKSNNVKSQLKVTEELCHFYSNVSVSTGACIIYYEHRLSLVQRLKDREEEEEVLETLSRLYQALNTAKSLRVALDYTKQSLRIKIDLSKGSRVAETWLQAGRLYYFMQEDELVEMYFQAAIQTALNLQDFVLALHQYEEAGDVFFNGSRKSDRAVAFYREGAIPLAQRLGERQIELRLCQKLTELQLSLEDYQQALEFAGMAARLSTLVGDRLQELVAFHRLATVYYFLQMYEMAEYCYLKALALCCSPLQGAQEVMYCLRVYCRLGSLTLLKLKDAQDAANYFILALAAAMEVGDEKLQRALRSKLAHIYSTVLQNKKEVACFIQEITYPDVNYSQN</sequence>
<dbReference type="InParanoid" id="A0A6P7YUA0"/>
<protein>
    <submittedName>
        <fullName evidence="5">SH3 domain and tetratricopeptide repeat-containing protein 2 isoform X1</fullName>
    </submittedName>
</protein>
<dbReference type="KEGG" id="muo:115475338"/>
<keyword evidence="1 2" id="KW-0728">SH3 domain</keyword>
<dbReference type="SUPFAM" id="SSF50044">
    <property type="entry name" value="SH3-domain"/>
    <property type="match status" value="2"/>
</dbReference>
<dbReference type="PANTHER" id="PTHR22647">
    <property type="entry name" value="SH3 DOMAIN AND TETRATRICOPEPTIDE REPEATS CONTAINING PROTEIN"/>
    <property type="match status" value="1"/>
</dbReference>
<dbReference type="RefSeq" id="XP_030066830.1">
    <property type="nucleotide sequence ID" value="XM_030210970.1"/>
</dbReference>
<dbReference type="GeneID" id="115475338"/>
<accession>A0A6P7YUA0</accession>
<dbReference type="InterPro" id="IPR019734">
    <property type="entry name" value="TPR_rpt"/>
</dbReference>
<dbReference type="OrthoDB" id="9321902at2759"/>
<dbReference type="Proteomes" id="UP000515156">
    <property type="component" value="Chromosome 8"/>
</dbReference>
<reference evidence="5" key="1">
    <citation type="submission" date="2025-08" db="UniProtKB">
        <authorList>
            <consortium name="RefSeq"/>
        </authorList>
    </citation>
    <scope>IDENTIFICATION</scope>
</reference>
<dbReference type="InterPro" id="IPR042772">
    <property type="entry name" value="SH3TC1/SH3TC2"/>
</dbReference>
<evidence type="ECO:0000313" key="4">
    <source>
        <dbReference type="Proteomes" id="UP000515156"/>
    </source>
</evidence>
<dbReference type="GO" id="GO:0033157">
    <property type="term" value="P:regulation of intracellular protein transport"/>
    <property type="evidence" value="ECO:0007669"/>
    <property type="project" value="TreeGrafter"/>
</dbReference>
<dbReference type="SUPFAM" id="SSF48452">
    <property type="entry name" value="TPR-like"/>
    <property type="match status" value="3"/>
</dbReference>
<dbReference type="InterPro" id="IPR036028">
    <property type="entry name" value="SH3-like_dom_sf"/>
</dbReference>
<dbReference type="CTD" id="79628"/>
<evidence type="ECO:0000256" key="2">
    <source>
        <dbReference type="PROSITE-ProRule" id="PRU00192"/>
    </source>
</evidence>
<dbReference type="PROSITE" id="PS50002">
    <property type="entry name" value="SH3"/>
    <property type="match status" value="1"/>
</dbReference>
<dbReference type="SMART" id="SM00326">
    <property type="entry name" value="SH3"/>
    <property type="match status" value="2"/>
</dbReference>